<reference evidence="2 3" key="1">
    <citation type="journal article" date="2019" name="Commun. Biol.">
        <title>The bagworm genome reveals a unique fibroin gene that provides high tensile strength.</title>
        <authorList>
            <person name="Kono N."/>
            <person name="Nakamura H."/>
            <person name="Ohtoshi R."/>
            <person name="Tomita M."/>
            <person name="Numata K."/>
            <person name="Arakawa K."/>
        </authorList>
    </citation>
    <scope>NUCLEOTIDE SEQUENCE [LARGE SCALE GENOMIC DNA]</scope>
</reference>
<organism evidence="2 3">
    <name type="scientific">Eumeta variegata</name>
    <name type="common">Bagworm moth</name>
    <name type="synonym">Eumeta japonica</name>
    <dbReference type="NCBI Taxonomy" id="151549"/>
    <lineage>
        <taxon>Eukaryota</taxon>
        <taxon>Metazoa</taxon>
        <taxon>Ecdysozoa</taxon>
        <taxon>Arthropoda</taxon>
        <taxon>Hexapoda</taxon>
        <taxon>Insecta</taxon>
        <taxon>Pterygota</taxon>
        <taxon>Neoptera</taxon>
        <taxon>Endopterygota</taxon>
        <taxon>Lepidoptera</taxon>
        <taxon>Glossata</taxon>
        <taxon>Ditrysia</taxon>
        <taxon>Tineoidea</taxon>
        <taxon>Psychidae</taxon>
        <taxon>Oiketicinae</taxon>
        <taxon>Eumeta</taxon>
    </lineage>
</organism>
<accession>A0A4C1VZV7</accession>
<name>A0A4C1VZV7_EUMVA</name>
<evidence type="ECO:0000256" key="1">
    <source>
        <dbReference type="SAM" id="MobiDB-lite"/>
    </source>
</evidence>
<feature type="compositionally biased region" description="Gly residues" evidence="1">
    <location>
        <begin position="55"/>
        <end position="67"/>
    </location>
</feature>
<feature type="region of interest" description="Disordered" evidence="1">
    <location>
        <begin position="47"/>
        <end position="92"/>
    </location>
</feature>
<gene>
    <name evidence="2" type="ORF">EVAR_16018_1</name>
</gene>
<sequence>MGTGGAGFWDHRFGRVSERACAAFGIIRQIARCTIHVSCRARTYMKISQQPPSERGGGGGGRRGAGGPQNNVAIVRASVLNEQNGGRAEFKH</sequence>
<protein>
    <submittedName>
        <fullName evidence="2">Uncharacterized protein</fullName>
    </submittedName>
</protein>
<evidence type="ECO:0000313" key="3">
    <source>
        <dbReference type="Proteomes" id="UP000299102"/>
    </source>
</evidence>
<evidence type="ECO:0000313" key="2">
    <source>
        <dbReference type="EMBL" id="GBP43444.1"/>
    </source>
</evidence>
<comment type="caution">
    <text evidence="2">The sequence shown here is derived from an EMBL/GenBank/DDBJ whole genome shotgun (WGS) entry which is preliminary data.</text>
</comment>
<dbReference type="EMBL" id="BGZK01000436">
    <property type="protein sequence ID" value="GBP43444.1"/>
    <property type="molecule type" value="Genomic_DNA"/>
</dbReference>
<proteinExistence type="predicted"/>
<keyword evidence="3" id="KW-1185">Reference proteome</keyword>
<dbReference type="AlphaFoldDB" id="A0A4C1VZV7"/>
<dbReference type="Proteomes" id="UP000299102">
    <property type="component" value="Unassembled WGS sequence"/>
</dbReference>